<organism evidence="2 3">
    <name type="scientific">Globodera rostochiensis</name>
    <name type="common">Golden nematode worm</name>
    <name type="synonym">Heterodera rostochiensis</name>
    <dbReference type="NCBI Taxonomy" id="31243"/>
    <lineage>
        <taxon>Eukaryota</taxon>
        <taxon>Metazoa</taxon>
        <taxon>Ecdysozoa</taxon>
        <taxon>Nematoda</taxon>
        <taxon>Chromadorea</taxon>
        <taxon>Rhabditida</taxon>
        <taxon>Tylenchina</taxon>
        <taxon>Tylenchomorpha</taxon>
        <taxon>Tylenchoidea</taxon>
        <taxon>Heteroderidae</taxon>
        <taxon>Heteroderinae</taxon>
        <taxon>Globodera</taxon>
    </lineage>
</organism>
<evidence type="ECO:0000313" key="2">
    <source>
        <dbReference type="Proteomes" id="UP000887572"/>
    </source>
</evidence>
<dbReference type="InterPro" id="IPR003347">
    <property type="entry name" value="JmjC_dom"/>
</dbReference>
<dbReference type="Proteomes" id="UP000887572">
    <property type="component" value="Unplaced"/>
</dbReference>
<proteinExistence type="predicted"/>
<dbReference type="InterPro" id="IPR050910">
    <property type="entry name" value="JMJD6_ArgDemeth/LysHydrox"/>
</dbReference>
<sequence length="312" mass="35705">MLKIIFTSSISFCGRRTVFTRLDGLDDVSLLFVIFFFFNFRISEESKSDEAEAGEGEDDDGGWRVIGEHAIALEGPCTIERVGGDGLTEKDFLRRYANSKPVIIEGVRNGWLRKRCRREAMLAEWHAVPVVLTSANTYSYKKVETTFGHYVQRLLRAQNLSTLGNETLYLFGDIDQTLWKPLLDDYIRPRWTIPGYGQALSFGVAAVGTGVPFHFHGPGFGEVIFGAKRWFLYPEHRRPRWDPDKSTLQWYSEVLPTVSVKERPLDCLLKPGELIYFPDKWWHATLNAKTSVFISTFLSPLNGRNVHEMNEL</sequence>
<evidence type="ECO:0000259" key="1">
    <source>
        <dbReference type="PROSITE" id="PS51184"/>
    </source>
</evidence>
<protein>
    <submittedName>
        <fullName evidence="3">JmjC domain-containing protein</fullName>
    </submittedName>
</protein>
<dbReference type="AlphaFoldDB" id="A0A914GUC9"/>
<evidence type="ECO:0000313" key="3">
    <source>
        <dbReference type="WBParaSite" id="Gr19_v10_g11285.t1"/>
    </source>
</evidence>
<dbReference type="Pfam" id="PF08007">
    <property type="entry name" value="JmjC_2"/>
    <property type="match status" value="1"/>
</dbReference>
<dbReference type="PANTHER" id="PTHR12480">
    <property type="entry name" value="ARGININE DEMETHYLASE AND LYSYL-HYDROXYLASE JMJD"/>
    <property type="match status" value="1"/>
</dbReference>
<dbReference type="Gene3D" id="2.60.120.650">
    <property type="entry name" value="Cupin"/>
    <property type="match status" value="1"/>
</dbReference>
<dbReference type="PANTHER" id="PTHR12480:SF21">
    <property type="entry name" value="JMJC DOMAIN-CONTAINING PROTEIN 8"/>
    <property type="match status" value="1"/>
</dbReference>
<feature type="domain" description="JmjC" evidence="1">
    <location>
        <begin position="177"/>
        <end position="312"/>
    </location>
</feature>
<reference evidence="3" key="1">
    <citation type="submission" date="2022-11" db="UniProtKB">
        <authorList>
            <consortium name="WormBaseParasite"/>
        </authorList>
    </citation>
    <scope>IDENTIFICATION</scope>
</reference>
<accession>A0A914GUC9</accession>
<dbReference type="PROSITE" id="PS51184">
    <property type="entry name" value="JMJC"/>
    <property type="match status" value="1"/>
</dbReference>
<dbReference type="GO" id="GO:0005634">
    <property type="term" value="C:nucleus"/>
    <property type="evidence" value="ECO:0007669"/>
    <property type="project" value="TreeGrafter"/>
</dbReference>
<keyword evidence="2" id="KW-1185">Reference proteome</keyword>
<dbReference type="SUPFAM" id="SSF51197">
    <property type="entry name" value="Clavaminate synthase-like"/>
    <property type="match status" value="1"/>
</dbReference>
<dbReference type="GO" id="GO:0000987">
    <property type="term" value="F:cis-regulatory region sequence-specific DNA binding"/>
    <property type="evidence" value="ECO:0007669"/>
    <property type="project" value="TreeGrafter"/>
</dbReference>
<name>A0A914GUC9_GLORO</name>
<dbReference type="WBParaSite" id="Gr19_v10_g11285.t1">
    <property type="protein sequence ID" value="Gr19_v10_g11285.t1"/>
    <property type="gene ID" value="Gr19_v10_g11285"/>
</dbReference>